<keyword evidence="3" id="KW-1003">Cell membrane</keyword>
<dbReference type="PANTHER" id="PTHR30465:SF66">
    <property type="entry name" value="INNER MEMBRANE ABC TRANSPORTER PERMEASE PROTEIN YEJB"/>
    <property type="match status" value="1"/>
</dbReference>
<keyword evidence="2" id="KW-0813">Transport</keyword>
<sequence length="201" mass="22626">MITYFVRRILLVPLTFLCITFMVYTVLRLVPGGPIEQAELQIKMAMMQEGGASGIMDHTGELQIPEEAMDELKKYYHLDKSIPVGYLNWLWGIVRLDFGQSYVHGEPVLKVIISKFPISIYFGLIGYFATWLVCIPLGVTKAIKHRSAYDTATSILVFIGYSIPGFVACLILLVLLGGGTFWDIFPLGGFRSDNWLELGFF</sequence>
<evidence type="ECO:0000313" key="8">
    <source>
        <dbReference type="EMBL" id="GAG21296.1"/>
    </source>
</evidence>
<protein>
    <recommendedName>
        <fullName evidence="9">ABC transmembrane type-1 domain-containing protein</fullName>
    </recommendedName>
</protein>
<feature type="transmembrane region" description="Helical" evidence="7">
    <location>
        <begin position="9"/>
        <end position="27"/>
    </location>
</feature>
<name>X0X8J2_9ZZZZ</name>
<evidence type="ECO:0000256" key="5">
    <source>
        <dbReference type="ARBA" id="ARBA00022989"/>
    </source>
</evidence>
<dbReference type="InterPro" id="IPR035906">
    <property type="entry name" value="MetI-like_sf"/>
</dbReference>
<keyword evidence="6 7" id="KW-0472">Membrane</keyword>
<comment type="subcellular location">
    <subcellularLocation>
        <location evidence="1">Cell membrane</location>
        <topology evidence="1">Multi-pass membrane protein</topology>
    </subcellularLocation>
</comment>
<comment type="caution">
    <text evidence="8">The sequence shown here is derived from an EMBL/GenBank/DDBJ whole genome shotgun (WGS) entry which is preliminary data.</text>
</comment>
<evidence type="ECO:0008006" key="9">
    <source>
        <dbReference type="Google" id="ProtNLM"/>
    </source>
</evidence>
<reference evidence="8" key="1">
    <citation type="journal article" date="2014" name="Front. Microbiol.">
        <title>High frequency of phylogenetically diverse reductive dehalogenase-homologous genes in deep subseafloor sedimentary metagenomes.</title>
        <authorList>
            <person name="Kawai M."/>
            <person name="Futagami T."/>
            <person name="Toyoda A."/>
            <person name="Takaki Y."/>
            <person name="Nishi S."/>
            <person name="Hori S."/>
            <person name="Arai W."/>
            <person name="Tsubouchi T."/>
            <person name="Morono Y."/>
            <person name="Uchiyama I."/>
            <person name="Ito T."/>
            <person name="Fujiyama A."/>
            <person name="Inagaki F."/>
            <person name="Takami H."/>
        </authorList>
    </citation>
    <scope>NUCLEOTIDE SEQUENCE</scope>
    <source>
        <strain evidence="8">Expedition CK06-06</strain>
    </source>
</reference>
<dbReference type="SUPFAM" id="SSF161098">
    <property type="entry name" value="MetI-like"/>
    <property type="match status" value="1"/>
</dbReference>
<dbReference type="GO" id="GO:0042884">
    <property type="term" value="P:microcin transport"/>
    <property type="evidence" value="ECO:0007669"/>
    <property type="project" value="TreeGrafter"/>
</dbReference>
<evidence type="ECO:0000256" key="4">
    <source>
        <dbReference type="ARBA" id="ARBA00022692"/>
    </source>
</evidence>
<evidence type="ECO:0000256" key="2">
    <source>
        <dbReference type="ARBA" id="ARBA00022448"/>
    </source>
</evidence>
<dbReference type="EMBL" id="BARS01034354">
    <property type="protein sequence ID" value="GAG21296.1"/>
    <property type="molecule type" value="Genomic_DNA"/>
</dbReference>
<feature type="transmembrane region" description="Helical" evidence="7">
    <location>
        <begin position="155"/>
        <end position="182"/>
    </location>
</feature>
<keyword evidence="5 7" id="KW-1133">Transmembrane helix</keyword>
<keyword evidence="4 7" id="KW-0812">Transmembrane</keyword>
<evidence type="ECO:0000256" key="7">
    <source>
        <dbReference type="SAM" id="Phobius"/>
    </source>
</evidence>
<dbReference type="PANTHER" id="PTHR30465">
    <property type="entry name" value="INNER MEMBRANE ABC TRANSPORTER"/>
    <property type="match status" value="1"/>
</dbReference>
<organism evidence="8">
    <name type="scientific">marine sediment metagenome</name>
    <dbReference type="NCBI Taxonomy" id="412755"/>
    <lineage>
        <taxon>unclassified sequences</taxon>
        <taxon>metagenomes</taxon>
        <taxon>ecological metagenomes</taxon>
    </lineage>
</organism>
<feature type="transmembrane region" description="Helical" evidence="7">
    <location>
        <begin position="118"/>
        <end position="143"/>
    </location>
</feature>
<evidence type="ECO:0000256" key="6">
    <source>
        <dbReference type="ARBA" id="ARBA00023136"/>
    </source>
</evidence>
<dbReference type="AlphaFoldDB" id="X0X8J2"/>
<proteinExistence type="predicted"/>
<dbReference type="GO" id="GO:0005886">
    <property type="term" value="C:plasma membrane"/>
    <property type="evidence" value="ECO:0007669"/>
    <property type="project" value="UniProtKB-SubCell"/>
</dbReference>
<evidence type="ECO:0000256" key="3">
    <source>
        <dbReference type="ARBA" id="ARBA00022475"/>
    </source>
</evidence>
<evidence type="ECO:0000256" key="1">
    <source>
        <dbReference type="ARBA" id="ARBA00004651"/>
    </source>
</evidence>
<feature type="non-terminal residue" evidence="8">
    <location>
        <position position="201"/>
    </location>
</feature>
<gene>
    <name evidence="8" type="ORF">S01H1_53082</name>
</gene>
<accession>X0X8J2</accession>